<feature type="compositionally biased region" description="Gly residues" evidence="1">
    <location>
        <begin position="155"/>
        <end position="164"/>
    </location>
</feature>
<evidence type="ECO:0000256" key="1">
    <source>
        <dbReference type="SAM" id="MobiDB-lite"/>
    </source>
</evidence>
<evidence type="ECO:0000313" key="3">
    <source>
        <dbReference type="EMBL" id="SUD48208.1"/>
    </source>
</evidence>
<feature type="domain" description="HTH marR-type" evidence="2">
    <location>
        <begin position="30"/>
        <end position="132"/>
    </location>
</feature>
<organism evidence="3 4">
    <name type="scientific">Nocardia otitidiscaviarum</name>
    <dbReference type="NCBI Taxonomy" id="1823"/>
    <lineage>
        <taxon>Bacteria</taxon>
        <taxon>Bacillati</taxon>
        <taxon>Actinomycetota</taxon>
        <taxon>Actinomycetes</taxon>
        <taxon>Mycobacteriales</taxon>
        <taxon>Nocardiaceae</taxon>
        <taxon>Nocardia</taxon>
    </lineage>
</organism>
<dbReference type="InterPro" id="IPR000835">
    <property type="entry name" value="HTH_MarR-typ"/>
</dbReference>
<dbReference type="InterPro" id="IPR036390">
    <property type="entry name" value="WH_DNA-bd_sf"/>
</dbReference>
<dbReference type="SUPFAM" id="SSF46785">
    <property type="entry name" value="Winged helix' DNA-binding domain"/>
    <property type="match status" value="1"/>
</dbReference>
<accession>A0A379JI66</accession>
<proteinExistence type="predicted"/>
<dbReference type="Proteomes" id="UP000255467">
    <property type="component" value="Unassembled WGS sequence"/>
</dbReference>
<protein>
    <submittedName>
        <fullName evidence="3">MarR family</fullName>
    </submittedName>
</protein>
<keyword evidence="4" id="KW-1185">Reference proteome</keyword>
<dbReference type="InterPro" id="IPR036388">
    <property type="entry name" value="WH-like_DNA-bd_sf"/>
</dbReference>
<reference evidence="3 4" key="1">
    <citation type="submission" date="2018-06" db="EMBL/GenBank/DDBJ databases">
        <authorList>
            <consortium name="Pathogen Informatics"/>
            <person name="Doyle S."/>
        </authorList>
    </citation>
    <scope>NUCLEOTIDE SEQUENCE [LARGE SCALE GENOMIC DNA]</scope>
    <source>
        <strain evidence="3 4">NCTC1934</strain>
    </source>
</reference>
<name>A0A379JI66_9NOCA</name>
<evidence type="ECO:0000313" key="4">
    <source>
        <dbReference type="Proteomes" id="UP000255467"/>
    </source>
</evidence>
<feature type="region of interest" description="Disordered" evidence="1">
    <location>
        <begin position="153"/>
        <end position="189"/>
    </location>
</feature>
<sequence>MTKWLNPMEQRAWRTVIALTTRLPAALDTQLQRESGITHFEYFVMTLLSEEPGHRLQLSELARKANASLSRLSHVVSKLERLGWAQRATMAGRRGAQAVLTDAGFQKVTEAAPGYLDTVRGLVFDGLDEERTRELLELGELLVAQMERGINRGIGRSGRGGGGADGREYLLPDNHIAPAAPDGDTLGNL</sequence>
<dbReference type="GO" id="GO:0003700">
    <property type="term" value="F:DNA-binding transcription factor activity"/>
    <property type="evidence" value="ECO:0007669"/>
    <property type="project" value="InterPro"/>
</dbReference>
<dbReference type="EMBL" id="UGRY01000004">
    <property type="protein sequence ID" value="SUD48208.1"/>
    <property type="molecule type" value="Genomic_DNA"/>
</dbReference>
<dbReference type="SMART" id="SM00347">
    <property type="entry name" value="HTH_MARR"/>
    <property type="match status" value="1"/>
</dbReference>
<dbReference type="Gene3D" id="1.10.10.10">
    <property type="entry name" value="Winged helix-like DNA-binding domain superfamily/Winged helix DNA-binding domain"/>
    <property type="match status" value="1"/>
</dbReference>
<dbReference type="STRING" id="1406858.GCA_000710895_03648"/>
<evidence type="ECO:0000259" key="2">
    <source>
        <dbReference type="SMART" id="SM00347"/>
    </source>
</evidence>
<dbReference type="AlphaFoldDB" id="A0A379JI66"/>
<gene>
    <name evidence="3" type="ORF">NCTC1934_05536</name>
</gene>